<dbReference type="EMBL" id="JBHRRZ010000003">
    <property type="protein sequence ID" value="MFC2947147.1"/>
    <property type="molecule type" value="Genomic_DNA"/>
</dbReference>
<evidence type="ECO:0000313" key="3">
    <source>
        <dbReference type="EMBL" id="MFC2947147.1"/>
    </source>
</evidence>
<dbReference type="InterPro" id="IPR010611">
    <property type="entry name" value="3D_dom"/>
</dbReference>
<dbReference type="Proteomes" id="UP001595387">
    <property type="component" value="Unassembled WGS sequence"/>
</dbReference>
<evidence type="ECO:0000259" key="2">
    <source>
        <dbReference type="Pfam" id="PF06725"/>
    </source>
</evidence>
<dbReference type="InterPro" id="IPR036908">
    <property type="entry name" value="RlpA-like_sf"/>
</dbReference>
<keyword evidence="1" id="KW-0732">Signal</keyword>
<dbReference type="Gene3D" id="2.40.40.10">
    <property type="entry name" value="RlpA-like domain"/>
    <property type="match status" value="1"/>
</dbReference>
<evidence type="ECO:0000313" key="4">
    <source>
        <dbReference type="Proteomes" id="UP001595387"/>
    </source>
</evidence>
<dbReference type="CDD" id="cd22786">
    <property type="entry name" value="DPBB_YuiC-like"/>
    <property type="match status" value="1"/>
</dbReference>
<evidence type="ECO:0000256" key="1">
    <source>
        <dbReference type="ARBA" id="ARBA00022729"/>
    </source>
</evidence>
<reference evidence="4" key="1">
    <citation type="journal article" date="2019" name="Int. J. Syst. Evol. Microbiol.">
        <title>The Global Catalogue of Microorganisms (GCM) 10K type strain sequencing project: providing services to taxonomists for standard genome sequencing and annotation.</title>
        <authorList>
            <consortium name="The Broad Institute Genomics Platform"/>
            <consortium name="The Broad Institute Genome Sequencing Center for Infectious Disease"/>
            <person name="Wu L."/>
            <person name="Ma J."/>
        </authorList>
    </citation>
    <scope>NUCLEOTIDE SEQUENCE [LARGE SCALE GENOMIC DNA]</scope>
    <source>
        <strain evidence="4">KCTC 13193</strain>
    </source>
</reference>
<comment type="caution">
    <text evidence="3">The sequence shown here is derived from an EMBL/GenBank/DDBJ whole genome shotgun (WGS) entry which is preliminary data.</text>
</comment>
<dbReference type="PANTHER" id="PTHR39160">
    <property type="entry name" value="CELL WALL-BINDING PROTEIN YOCH"/>
    <property type="match status" value="1"/>
</dbReference>
<protein>
    <submittedName>
        <fullName evidence="3">3D domain-containing protein</fullName>
    </submittedName>
</protein>
<dbReference type="Pfam" id="PF06725">
    <property type="entry name" value="3D"/>
    <property type="match status" value="1"/>
</dbReference>
<dbReference type="PANTHER" id="PTHR39160:SF4">
    <property type="entry name" value="RESUSCITATION-PROMOTING FACTOR RPFB"/>
    <property type="match status" value="1"/>
</dbReference>
<gene>
    <name evidence="3" type="ORF">ACFODW_02045</name>
</gene>
<feature type="domain" description="3D" evidence="2">
    <location>
        <begin position="129"/>
        <end position="190"/>
    </location>
</feature>
<proteinExistence type="predicted"/>
<accession>A0ABV7A288</accession>
<name>A0ABV7A288_9BACI</name>
<organism evidence="3 4">
    <name type="scientific">Virgibacillus sediminis</name>
    <dbReference type="NCBI Taxonomy" id="202260"/>
    <lineage>
        <taxon>Bacteria</taxon>
        <taxon>Bacillati</taxon>
        <taxon>Bacillota</taxon>
        <taxon>Bacilli</taxon>
        <taxon>Bacillales</taxon>
        <taxon>Bacillaceae</taxon>
        <taxon>Virgibacillus</taxon>
    </lineage>
</organism>
<keyword evidence="4" id="KW-1185">Reference proteome</keyword>
<dbReference type="RefSeq" id="WP_390302201.1">
    <property type="nucleotide sequence ID" value="NZ_JBHRRZ010000003.1"/>
</dbReference>
<dbReference type="InterPro" id="IPR051933">
    <property type="entry name" value="Resuscitation_pf_RpfB"/>
</dbReference>
<sequence length="220" mass="24714">MKFKNFIRRSGMMLLFMLAFIATMSSISNISFAELGGWKKEIQFSAFPPANVEEKETVIKEKQVNQLDSEHTYMESVNLEEALDLEQYPTAQVVATGYTAGAESTGKTEGHPNYGITYSGVEVKRDLYSTIAADLDIYPLGTIMYIPGYGYGVVADKGSAIKGNKIDLYYPTVEDVYEQWGKQELNVYIVELGEGTLSEEVLTELNEDESMQVFRQEIMK</sequence>
<dbReference type="SUPFAM" id="SSF50685">
    <property type="entry name" value="Barwin-like endoglucanases"/>
    <property type="match status" value="1"/>
</dbReference>